<feature type="non-terminal residue" evidence="1">
    <location>
        <position position="1"/>
    </location>
</feature>
<reference evidence="1 2" key="1">
    <citation type="submission" date="2014-04" db="EMBL/GenBank/DDBJ databases">
        <authorList>
            <consortium name="DOE Joint Genome Institute"/>
            <person name="Kuo A."/>
            <person name="Ruytinx J."/>
            <person name="Rineau F."/>
            <person name="Colpaert J."/>
            <person name="Kohler A."/>
            <person name="Nagy L.G."/>
            <person name="Floudas D."/>
            <person name="Copeland A."/>
            <person name="Barry K.W."/>
            <person name="Cichocki N."/>
            <person name="Veneault-Fourrey C."/>
            <person name="LaButti K."/>
            <person name="Lindquist E.A."/>
            <person name="Lipzen A."/>
            <person name="Lundell T."/>
            <person name="Morin E."/>
            <person name="Murat C."/>
            <person name="Sun H."/>
            <person name="Tunlid A."/>
            <person name="Henrissat B."/>
            <person name="Grigoriev I.V."/>
            <person name="Hibbett D.S."/>
            <person name="Martin F."/>
            <person name="Nordberg H.P."/>
            <person name="Cantor M.N."/>
            <person name="Hua S.X."/>
        </authorList>
    </citation>
    <scope>NUCLEOTIDE SEQUENCE [LARGE SCALE GENOMIC DNA]</scope>
    <source>
        <strain evidence="1 2">UH-Slu-Lm8-n1</strain>
    </source>
</reference>
<dbReference type="Proteomes" id="UP000054485">
    <property type="component" value="Unassembled WGS sequence"/>
</dbReference>
<accession>A0A0D0AYR3</accession>
<organism evidence="1 2">
    <name type="scientific">Suillus luteus UH-Slu-Lm8-n1</name>
    <dbReference type="NCBI Taxonomy" id="930992"/>
    <lineage>
        <taxon>Eukaryota</taxon>
        <taxon>Fungi</taxon>
        <taxon>Dikarya</taxon>
        <taxon>Basidiomycota</taxon>
        <taxon>Agaricomycotina</taxon>
        <taxon>Agaricomycetes</taxon>
        <taxon>Agaricomycetidae</taxon>
        <taxon>Boletales</taxon>
        <taxon>Suillineae</taxon>
        <taxon>Suillaceae</taxon>
        <taxon>Suillus</taxon>
    </lineage>
</organism>
<dbReference type="InParanoid" id="A0A0D0AYR3"/>
<dbReference type="OrthoDB" id="3265969at2759"/>
<evidence type="ECO:0008006" key="3">
    <source>
        <dbReference type="Google" id="ProtNLM"/>
    </source>
</evidence>
<reference evidence="2" key="2">
    <citation type="submission" date="2015-01" db="EMBL/GenBank/DDBJ databases">
        <title>Evolutionary Origins and Diversification of the Mycorrhizal Mutualists.</title>
        <authorList>
            <consortium name="DOE Joint Genome Institute"/>
            <consortium name="Mycorrhizal Genomics Consortium"/>
            <person name="Kohler A."/>
            <person name="Kuo A."/>
            <person name="Nagy L.G."/>
            <person name="Floudas D."/>
            <person name="Copeland A."/>
            <person name="Barry K.W."/>
            <person name="Cichocki N."/>
            <person name="Veneault-Fourrey C."/>
            <person name="LaButti K."/>
            <person name="Lindquist E.A."/>
            <person name="Lipzen A."/>
            <person name="Lundell T."/>
            <person name="Morin E."/>
            <person name="Murat C."/>
            <person name="Riley R."/>
            <person name="Ohm R."/>
            <person name="Sun H."/>
            <person name="Tunlid A."/>
            <person name="Henrissat B."/>
            <person name="Grigoriev I.V."/>
            <person name="Hibbett D.S."/>
            <person name="Martin F."/>
        </authorList>
    </citation>
    <scope>NUCLEOTIDE SEQUENCE [LARGE SCALE GENOMIC DNA]</scope>
    <source>
        <strain evidence="2">UH-Slu-Lm8-n1</strain>
    </source>
</reference>
<protein>
    <recommendedName>
        <fullName evidence="3">Reverse transcriptase/retrotransposon-derived protein RNase H-like domain-containing protein</fullName>
    </recommendedName>
</protein>
<keyword evidence="2" id="KW-1185">Reference proteome</keyword>
<evidence type="ECO:0000313" key="1">
    <source>
        <dbReference type="EMBL" id="KIK46876.1"/>
    </source>
</evidence>
<dbReference type="AlphaFoldDB" id="A0A0D0AYR3"/>
<dbReference type="EMBL" id="KN835153">
    <property type="protein sequence ID" value="KIK46876.1"/>
    <property type="molecule type" value="Genomic_DNA"/>
</dbReference>
<dbReference type="HOGENOM" id="CLU_2405523_0_0_1"/>
<name>A0A0D0AYR3_9AGAM</name>
<proteinExistence type="predicted"/>
<gene>
    <name evidence="1" type="ORF">CY34DRAFT_75157</name>
</gene>
<evidence type="ECO:0000313" key="2">
    <source>
        <dbReference type="Proteomes" id="UP000054485"/>
    </source>
</evidence>
<sequence>HYPKWAIDVTQEIAEDMDSAVKDDESAEEDLCVYLDGSVVDRGVGGVVVLLWNGEIERMKRFYLGSDQEHIVYKREIVGMILAIVLLKEEGGI</sequence>